<name>A0ABQ8FQ73_9PEZI</name>
<comment type="caution">
    <text evidence="2">The sequence shown here is derived from an EMBL/GenBank/DDBJ whole genome shotgun (WGS) entry which is preliminary data.</text>
</comment>
<organism evidence="2 3">
    <name type="scientific">Macrophomina phaseolina</name>
    <dbReference type="NCBI Taxonomy" id="35725"/>
    <lineage>
        <taxon>Eukaryota</taxon>
        <taxon>Fungi</taxon>
        <taxon>Dikarya</taxon>
        <taxon>Ascomycota</taxon>
        <taxon>Pezizomycotina</taxon>
        <taxon>Dothideomycetes</taxon>
        <taxon>Dothideomycetes incertae sedis</taxon>
        <taxon>Botryosphaeriales</taxon>
        <taxon>Botryosphaeriaceae</taxon>
        <taxon>Macrophomina</taxon>
    </lineage>
</organism>
<reference evidence="2 3" key="1">
    <citation type="journal article" date="2021" name="Nat. Commun.">
        <title>Genetic determinants of endophytism in the Arabidopsis root mycobiome.</title>
        <authorList>
            <person name="Mesny F."/>
            <person name="Miyauchi S."/>
            <person name="Thiergart T."/>
            <person name="Pickel B."/>
            <person name="Atanasova L."/>
            <person name="Karlsson M."/>
            <person name="Huettel B."/>
            <person name="Barry K.W."/>
            <person name="Haridas S."/>
            <person name="Chen C."/>
            <person name="Bauer D."/>
            <person name="Andreopoulos W."/>
            <person name="Pangilinan J."/>
            <person name="LaButti K."/>
            <person name="Riley R."/>
            <person name="Lipzen A."/>
            <person name="Clum A."/>
            <person name="Drula E."/>
            <person name="Henrissat B."/>
            <person name="Kohler A."/>
            <person name="Grigoriev I.V."/>
            <person name="Martin F.M."/>
            <person name="Hacquard S."/>
        </authorList>
    </citation>
    <scope>NUCLEOTIDE SEQUENCE [LARGE SCALE GENOMIC DNA]</scope>
    <source>
        <strain evidence="2 3">MPI-SDFR-AT-0080</strain>
    </source>
</reference>
<protein>
    <submittedName>
        <fullName evidence="2">Uncharacterized protein</fullName>
    </submittedName>
</protein>
<accession>A0ABQ8FQ73</accession>
<keyword evidence="3" id="KW-1185">Reference proteome</keyword>
<dbReference type="Proteomes" id="UP000774617">
    <property type="component" value="Unassembled WGS sequence"/>
</dbReference>
<evidence type="ECO:0000313" key="3">
    <source>
        <dbReference type="Proteomes" id="UP000774617"/>
    </source>
</evidence>
<evidence type="ECO:0000256" key="1">
    <source>
        <dbReference type="SAM" id="MobiDB-lite"/>
    </source>
</evidence>
<proteinExistence type="predicted"/>
<dbReference type="EMBL" id="JAGTJR010000118">
    <property type="protein sequence ID" value="KAH7009057.1"/>
    <property type="molecule type" value="Genomic_DNA"/>
</dbReference>
<feature type="region of interest" description="Disordered" evidence="1">
    <location>
        <begin position="1"/>
        <end position="20"/>
    </location>
</feature>
<gene>
    <name evidence="2" type="ORF">B0J12DRAFT_73823</name>
</gene>
<sequence>MSGGVNMNRTTNTNSSTGRVGSEVFNTVMGQHEIVSMVTDRLSCTDTNSLLRVNRYTRTHVSTSIDPPWWRDYFTNLDWITNLDKSIIKVLAIYITTGTSVDPSMNPDPNKDGVTMIFVIPISTRFNRWLLGSHMAAPVGEVTSGFVDTMISSVTYGVEVISPGRFMIVPTGRLGDVKTIKITHSIRPESMNGGWRLNLSRFASELMATNTIRVADMTNPCSFTTWVLNETVATHPISIAPVILSMYIDDSSNEIEHIGRVA</sequence>
<evidence type="ECO:0000313" key="2">
    <source>
        <dbReference type="EMBL" id="KAH7009057.1"/>
    </source>
</evidence>